<keyword evidence="4" id="KW-1185">Reference proteome</keyword>
<sequence length="145" mass="17034">MHTIKTISYMNTIQNDLINITSKIFFTCLHNLKILLSDNFLFFALQAVFLFIVVFAYIKDWRENHSNEAILHIKINEKTINLFYAFYFGLTGIIVAIILAIDVTKDFRIFWIILDNFGLIYVCLLNKWGRNSILRGAIHIENIRD</sequence>
<keyword evidence="1" id="KW-1133">Transmembrane helix</keyword>
<protein>
    <submittedName>
        <fullName evidence="3">Uncharacterized protein</fullName>
    </submittedName>
</protein>
<feature type="transmembrane region" description="Helical" evidence="1">
    <location>
        <begin position="79"/>
        <end position="101"/>
    </location>
</feature>
<feature type="transmembrane region" description="Helical" evidence="1">
    <location>
        <begin position="40"/>
        <end position="58"/>
    </location>
</feature>
<accession>A0A1H0W2K0</accession>
<gene>
    <name evidence="2" type="ORF">SAMN05660330_04360</name>
    <name evidence="3" type="ORF">SAMN05660330_04372</name>
</gene>
<feature type="transmembrane region" description="Helical" evidence="1">
    <location>
        <begin position="107"/>
        <end position="125"/>
    </location>
</feature>
<dbReference type="AlphaFoldDB" id="A0A1H0W2K0"/>
<dbReference type="Proteomes" id="UP000199073">
    <property type="component" value="Unassembled WGS sequence"/>
</dbReference>
<evidence type="ECO:0000256" key="1">
    <source>
        <dbReference type="SAM" id="Phobius"/>
    </source>
</evidence>
<organism evidence="3 4">
    <name type="scientific">Desulforhopalus singaporensis</name>
    <dbReference type="NCBI Taxonomy" id="91360"/>
    <lineage>
        <taxon>Bacteria</taxon>
        <taxon>Pseudomonadati</taxon>
        <taxon>Thermodesulfobacteriota</taxon>
        <taxon>Desulfobulbia</taxon>
        <taxon>Desulfobulbales</taxon>
        <taxon>Desulfocapsaceae</taxon>
        <taxon>Desulforhopalus</taxon>
    </lineage>
</organism>
<keyword evidence="1" id="KW-0472">Membrane</keyword>
<reference evidence="3 4" key="1">
    <citation type="submission" date="2016-10" db="EMBL/GenBank/DDBJ databases">
        <authorList>
            <person name="de Groot N.N."/>
        </authorList>
    </citation>
    <scope>NUCLEOTIDE SEQUENCE [LARGE SCALE GENOMIC DNA]</scope>
    <source>
        <strain evidence="3 4">DSM 12130</strain>
    </source>
</reference>
<proteinExistence type="predicted"/>
<dbReference type="EMBL" id="FNJI01000084">
    <property type="protein sequence ID" value="SDP84348.1"/>
    <property type="molecule type" value="Genomic_DNA"/>
</dbReference>
<evidence type="ECO:0000313" key="2">
    <source>
        <dbReference type="EMBL" id="SDP84348.1"/>
    </source>
</evidence>
<keyword evidence="1" id="KW-0812">Transmembrane</keyword>
<evidence type="ECO:0000313" key="3">
    <source>
        <dbReference type="EMBL" id="SDP84576.1"/>
    </source>
</evidence>
<name>A0A1H0W2K0_9BACT</name>
<evidence type="ECO:0000313" key="4">
    <source>
        <dbReference type="Proteomes" id="UP000199073"/>
    </source>
</evidence>
<dbReference type="EMBL" id="FNJI01000086">
    <property type="protein sequence ID" value="SDP84576.1"/>
    <property type="molecule type" value="Genomic_DNA"/>
</dbReference>